<dbReference type="GO" id="GO:0043025">
    <property type="term" value="C:neuronal cell body"/>
    <property type="evidence" value="ECO:0007669"/>
    <property type="project" value="TreeGrafter"/>
</dbReference>
<keyword evidence="4 8" id="KW-1133">Transmembrane helix</keyword>
<dbReference type="InterPro" id="IPR013604">
    <property type="entry name" value="7TM_chemorcpt"/>
</dbReference>
<dbReference type="PANTHER" id="PTHR21143:SF123">
    <property type="entry name" value="GUSTATORY RECEPTOR FOR SUGAR TASTE 43A-RELATED"/>
    <property type="match status" value="1"/>
</dbReference>
<feature type="transmembrane region" description="Helical" evidence="8">
    <location>
        <begin position="16"/>
        <end position="34"/>
    </location>
</feature>
<name>A0AA38I949_9CUCU</name>
<comment type="caution">
    <text evidence="9">The sequence shown here is derived from an EMBL/GenBank/DDBJ whole genome shotgun (WGS) entry which is preliminary data.</text>
</comment>
<evidence type="ECO:0000256" key="4">
    <source>
        <dbReference type="ARBA" id="ARBA00022989"/>
    </source>
</evidence>
<evidence type="ECO:0000313" key="10">
    <source>
        <dbReference type="Proteomes" id="UP001168821"/>
    </source>
</evidence>
<organism evidence="9 10">
    <name type="scientific">Zophobas morio</name>
    <dbReference type="NCBI Taxonomy" id="2755281"/>
    <lineage>
        <taxon>Eukaryota</taxon>
        <taxon>Metazoa</taxon>
        <taxon>Ecdysozoa</taxon>
        <taxon>Arthropoda</taxon>
        <taxon>Hexapoda</taxon>
        <taxon>Insecta</taxon>
        <taxon>Pterygota</taxon>
        <taxon>Neoptera</taxon>
        <taxon>Endopterygota</taxon>
        <taxon>Coleoptera</taxon>
        <taxon>Polyphaga</taxon>
        <taxon>Cucujiformia</taxon>
        <taxon>Tenebrionidae</taxon>
        <taxon>Zophobas</taxon>
    </lineage>
</organism>
<keyword evidence="6 8" id="KW-0675">Receptor</keyword>
<protein>
    <recommendedName>
        <fullName evidence="8">Gustatory receptor</fullName>
    </recommendedName>
</protein>
<dbReference type="GO" id="GO:0030425">
    <property type="term" value="C:dendrite"/>
    <property type="evidence" value="ECO:0007669"/>
    <property type="project" value="TreeGrafter"/>
</dbReference>
<evidence type="ECO:0000256" key="8">
    <source>
        <dbReference type="RuleBase" id="RU363108"/>
    </source>
</evidence>
<gene>
    <name evidence="9" type="ORF">Zmor_017877</name>
</gene>
<evidence type="ECO:0000256" key="3">
    <source>
        <dbReference type="ARBA" id="ARBA00022692"/>
    </source>
</evidence>
<keyword evidence="2 8" id="KW-1003">Cell membrane</keyword>
<keyword evidence="7 8" id="KW-0807">Transducer</keyword>
<feature type="transmembrane region" description="Helical" evidence="8">
    <location>
        <begin position="46"/>
        <end position="71"/>
    </location>
</feature>
<evidence type="ECO:0000256" key="1">
    <source>
        <dbReference type="ARBA" id="ARBA00004651"/>
    </source>
</evidence>
<evidence type="ECO:0000313" key="9">
    <source>
        <dbReference type="EMBL" id="KAJ3651870.1"/>
    </source>
</evidence>
<dbReference type="GO" id="GO:0008049">
    <property type="term" value="P:male courtship behavior"/>
    <property type="evidence" value="ECO:0007669"/>
    <property type="project" value="TreeGrafter"/>
</dbReference>
<dbReference type="AlphaFoldDB" id="A0AA38I949"/>
<dbReference type="GO" id="GO:0005886">
    <property type="term" value="C:plasma membrane"/>
    <property type="evidence" value="ECO:0007669"/>
    <property type="project" value="UniProtKB-SubCell"/>
</dbReference>
<keyword evidence="5 8" id="KW-0472">Membrane</keyword>
<dbReference type="GO" id="GO:0007635">
    <property type="term" value="P:chemosensory behavior"/>
    <property type="evidence" value="ECO:0007669"/>
    <property type="project" value="TreeGrafter"/>
</dbReference>
<feature type="transmembrane region" description="Helical" evidence="8">
    <location>
        <begin position="242"/>
        <end position="264"/>
    </location>
</feature>
<evidence type="ECO:0000256" key="5">
    <source>
        <dbReference type="ARBA" id="ARBA00023136"/>
    </source>
</evidence>
<evidence type="ECO:0000256" key="6">
    <source>
        <dbReference type="ARBA" id="ARBA00023170"/>
    </source>
</evidence>
<dbReference type="Proteomes" id="UP001168821">
    <property type="component" value="Unassembled WGS sequence"/>
</dbReference>
<feature type="transmembrane region" description="Helical" evidence="8">
    <location>
        <begin position="172"/>
        <end position="192"/>
    </location>
</feature>
<dbReference type="GO" id="GO:0007165">
    <property type="term" value="P:signal transduction"/>
    <property type="evidence" value="ECO:0007669"/>
    <property type="project" value="UniProtKB-KW"/>
</dbReference>
<comment type="similarity">
    <text evidence="8">Belongs to the insect chemoreceptor superfamily. Gustatory receptor (GR) family.</text>
</comment>
<evidence type="ECO:0000256" key="2">
    <source>
        <dbReference type="ARBA" id="ARBA00022475"/>
    </source>
</evidence>
<reference evidence="9" key="1">
    <citation type="journal article" date="2023" name="G3 (Bethesda)">
        <title>Whole genome assemblies of Zophobas morio and Tenebrio molitor.</title>
        <authorList>
            <person name="Kaur S."/>
            <person name="Stinson S.A."/>
            <person name="diCenzo G.C."/>
        </authorList>
    </citation>
    <scope>NUCLEOTIDE SEQUENCE</scope>
    <source>
        <strain evidence="9">QUZm001</strain>
    </source>
</reference>
<proteinExistence type="inferred from homology"/>
<keyword evidence="10" id="KW-1185">Reference proteome</keyword>
<dbReference type="Pfam" id="PF08395">
    <property type="entry name" value="7tm_7"/>
    <property type="match status" value="1"/>
</dbReference>
<feature type="transmembrane region" description="Helical" evidence="8">
    <location>
        <begin position="134"/>
        <end position="152"/>
    </location>
</feature>
<evidence type="ECO:0000256" key="7">
    <source>
        <dbReference type="ARBA" id="ARBA00023224"/>
    </source>
</evidence>
<dbReference type="EMBL" id="JALNTZ010000005">
    <property type="protein sequence ID" value="KAJ3651870.1"/>
    <property type="molecule type" value="Genomic_DNA"/>
</dbReference>
<dbReference type="GO" id="GO:0030424">
    <property type="term" value="C:axon"/>
    <property type="evidence" value="ECO:0007669"/>
    <property type="project" value="TreeGrafter"/>
</dbReference>
<keyword evidence="3 8" id="KW-0812">Transmembrane</keyword>
<sequence>MFAHIITVNSKFFHSYQPIFLITRMIGLNPLVYQKTSKSYNLKWSWSFYICGCVVVTFFIIFAFYGLWVFLNENRQSCTSNYFAIYDFCELEMFGFYFVLSQAFCFKMTLSVLEGFDRIDSVIPPVNPKSDRKCTLVFGTVVTCAFLFGMGFDRFTDNKDLDKVPLKEYPFYPFYVIMFGFQMSYWQLVFFVERRMKLLNRMLERCVQKSGDDDEVVFKVIKAHGHIHDVCDRINSLFNVKVSLVILSCFLRLVTDLYMLYAAIRKSGNVAYGLMQLLWISIHLGRLGIILEMCHRCERENQVTFNLIFPFFNGTYTGRDQERAQRINCDFSTFFQLKNFALKLTQKKLRFSSFAIPRINRSLLTTIISTITTFLIIFIQFSSA</sequence>
<dbReference type="PANTHER" id="PTHR21143">
    <property type="entry name" value="INVERTEBRATE GUSTATORY RECEPTOR"/>
    <property type="match status" value="1"/>
</dbReference>
<accession>A0AA38I949</accession>
<dbReference type="GO" id="GO:0050909">
    <property type="term" value="P:sensory perception of taste"/>
    <property type="evidence" value="ECO:0007669"/>
    <property type="project" value="InterPro"/>
</dbReference>
<comment type="function">
    <text evidence="8">Gustatory receptor which mediates acceptance or avoidance behavior, depending on its substrates.</text>
</comment>
<feature type="transmembrane region" description="Helical" evidence="8">
    <location>
        <begin position="363"/>
        <end position="381"/>
    </location>
</feature>
<comment type="subcellular location">
    <subcellularLocation>
        <location evidence="1 8">Cell membrane</location>
        <topology evidence="1 8">Multi-pass membrane protein</topology>
    </subcellularLocation>
</comment>
<feature type="transmembrane region" description="Helical" evidence="8">
    <location>
        <begin position="270"/>
        <end position="289"/>
    </location>
</feature>